<evidence type="ECO:0000313" key="2">
    <source>
        <dbReference type="Proteomes" id="UP000293347"/>
    </source>
</evidence>
<comment type="caution">
    <text evidence="1">The sequence shown here is derived from an EMBL/GenBank/DDBJ whole genome shotgun (WGS) entry which is preliminary data.</text>
</comment>
<dbReference type="EMBL" id="SJSL01000001">
    <property type="protein sequence ID" value="TCD02689.1"/>
    <property type="molecule type" value="Genomic_DNA"/>
</dbReference>
<dbReference type="Pfam" id="PF14052">
    <property type="entry name" value="Caps_assemb_Wzi"/>
    <property type="match status" value="1"/>
</dbReference>
<dbReference type="OrthoDB" id="1293009at2"/>
<dbReference type="InterPro" id="IPR038636">
    <property type="entry name" value="Wzi_sf"/>
</dbReference>
<organism evidence="1 2">
    <name type="scientific">Pedobacter psychroterrae</name>
    <dbReference type="NCBI Taxonomy" id="2530453"/>
    <lineage>
        <taxon>Bacteria</taxon>
        <taxon>Pseudomonadati</taxon>
        <taxon>Bacteroidota</taxon>
        <taxon>Sphingobacteriia</taxon>
        <taxon>Sphingobacteriales</taxon>
        <taxon>Sphingobacteriaceae</taxon>
        <taxon>Pedobacter</taxon>
    </lineage>
</organism>
<dbReference type="AlphaFoldDB" id="A0A4R0NR88"/>
<dbReference type="Gene3D" id="2.40.160.130">
    <property type="entry name" value="Capsule assembly protein Wzi"/>
    <property type="match status" value="1"/>
</dbReference>
<sequence>MVFADFRIKFWYLFCFYLVIMFFLSNLITNNVSAQAIPVGISENIEGQFRRSQILGTDSSLVSYMIRPINSGATVNIKKSFSILPILWRQQYNTSSAYGTNDGAIVPAKGYQTLLSAGVFAKYGILSIQFRPEFVFAENRDYRELHETNNGQAFQNSVSSRLNRIDLPSRFGKDVYHNLSWGQSNIKLTLDPVAISLSNENLWWGPGMFNSLLMSNNAPGFKHLSLHTSRPVKTPLGSIEMQLIGGKLEGSNVHDLEGTVFTAKPGDWRYFSGIVMTWQPKWVPNLFLGFDRSFIIYHNDMAKGIGAYLPVFGGIEKKSFNNDDDTTNDEDSRRRDQYFSLFARWLMPESKSEVYLQYGRNDFAWDLRDMLVEPEHSRAYIVGYRKLIGINRPDEYIQLGIELTQMSGSNTGKVRDQPSWYIHSQVPAGYTNKGQVLGAGAGIDNDQQSLDISWISGLKRVGLTFVHIMNDENLSRNVTGERKNWTDLAFIGNYDWTYKNFIVNSRLGFVRSNNYLYENKENNPNNNLNNMHLQLGLLYNL</sequence>
<dbReference type="InterPro" id="IPR026950">
    <property type="entry name" value="Caps_assemb_Wzi"/>
</dbReference>
<gene>
    <name evidence="1" type="ORF">EZ437_01495</name>
</gene>
<evidence type="ECO:0000313" key="1">
    <source>
        <dbReference type="EMBL" id="TCD02689.1"/>
    </source>
</evidence>
<keyword evidence="2" id="KW-1185">Reference proteome</keyword>
<protein>
    <recommendedName>
        <fullName evidence="3">Capsule assembly protein Wzi</fullName>
    </recommendedName>
</protein>
<reference evidence="1 2" key="1">
    <citation type="submission" date="2019-02" db="EMBL/GenBank/DDBJ databases">
        <title>Pedobacter sp. RP-1-14 sp. nov., isolated from Arctic soil.</title>
        <authorList>
            <person name="Dahal R.H."/>
        </authorList>
    </citation>
    <scope>NUCLEOTIDE SEQUENCE [LARGE SCALE GENOMIC DNA]</scope>
    <source>
        <strain evidence="1 2">RP-1-14</strain>
    </source>
</reference>
<dbReference type="Proteomes" id="UP000293347">
    <property type="component" value="Unassembled WGS sequence"/>
</dbReference>
<accession>A0A4R0NR88</accession>
<proteinExistence type="predicted"/>
<evidence type="ECO:0008006" key="3">
    <source>
        <dbReference type="Google" id="ProtNLM"/>
    </source>
</evidence>
<name>A0A4R0NR88_9SPHI</name>